<dbReference type="InterPro" id="IPR024515">
    <property type="entry name" value="DUF3397"/>
</dbReference>
<reference evidence="2 3" key="1">
    <citation type="submission" date="2018-05" db="EMBL/GenBank/DDBJ databases">
        <title>Lactobacillus sanfranciscensis Ah4 draft denome sequence.</title>
        <authorList>
            <person name="Zhang G."/>
        </authorList>
    </citation>
    <scope>NUCLEOTIDE SEQUENCE [LARGE SCALE GENOMIC DNA]</scope>
    <source>
        <strain evidence="2 3">Ah4</strain>
    </source>
</reference>
<dbReference type="AlphaFoldDB" id="A0A5C4TMI9"/>
<name>A0A5C4TMI9_FRUSA</name>
<dbReference type="EMBL" id="QFCR01000001">
    <property type="protein sequence ID" value="TNK91244.1"/>
    <property type="molecule type" value="Genomic_DNA"/>
</dbReference>
<accession>A0A5C4TMI9</accession>
<dbReference type="RefSeq" id="WP_103423123.1">
    <property type="nucleotide sequence ID" value="NZ_CAUOSB010000001.1"/>
</dbReference>
<feature type="transmembrane region" description="Helical" evidence="1">
    <location>
        <begin position="46"/>
        <end position="65"/>
    </location>
</feature>
<feature type="transmembrane region" description="Helical" evidence="1">
    <location>
        <begin position="105"/>
        <end position="128"/>
    </location>
</feature>
<dbReference type="Pfam" id="PF11877">
    <property type="entry name" value="DUF3397"/>
    <property type="match status" value="1"/>
</dbReference>
<keyword evidence="1" id="KW-0812">Transmembrane</keyword>
<keyword evidence="1" id="KW-0472">Membrane</keyword>
<feature type="transmembrane region" description="Helical" evidence="1">
    <location>
        <begin position="14"/>
        <end position="34"/>
    </location>
</feature>
<proteinExistence type="predicted"/>
<comment type="caution">
    <text evidence="2">The sequence shown here is derived from an EMBL/GenBank/DDBJ whole genome shotgun (WGS) entry which is preliminary data.</text>
</comment>
<sequence length="129" mass="15127">MSLISYPQTLSELFASQCKPLLGLIISCLILSIIKRMLNNRYLNRVKLIDLFPIFAIIAIPILTINGQGNTFLPILIFIWMIIGIIWIIYLIFSRGELVLKKYLIAFWRFGDLYWLFFYFLSFAIKIIV</sequence>
<keyword evidence="1" id="KW-1133">Transmembrane helix</keyword>
<organism evidence="2 3">
    <name type="scientific">Fructilactobacillus sanfranciscensis</name>
    <name type="common">Lactobacillus sanfranciscensis</name>
    <dbReference type="NCBI Taxonomy" id="1625"/>
    <lineage>
        <taxon>Bacteria</taxon>
        <taxon>Bacillati</taxon>
        <taxon>Bacillota</taxon>
        <taxon>Bacilli</taxon>
        <taxon>Lactobacillales</taxon>
        <taxon>Lactobacillaceae</taxon>
        <taxon>Fructilactobacillus</taxon>
    </lineage>
</organism>
<evidence type="ECO:0000313" key="2">
    <source>
        <dbReference type="EMBL" id="TNK91244.1"/>
    </source>
</evidence>
<evidence type="ECO:0000313" key="3">
    <source>
        <dbReference type="Proteomes" id="UP000313312"/>
    </source>
</evidence>
<feature type="transmembrane region" description="Helical" evidence="1">
    <location>
        <begin position="71"/>
        <end position="93"/>
    </location>
</feature>
<gene>
    <name evidence="2" type="ORF">DID87_00750</name>
</gene>
<evidence type="ECO:0000256" key="1">
    <source>
        <dbReference type="SAM" id="Phobius"/>
    </source>
</evidence>
<protein>
    <submittedName>
        <fullName evidence="2">DUF3397 domain-containing protein</fullName>
    </submittedName>
</protein>
<dbReference type="Proteomes" id="UP000313312">
    <property type="component" value="Unassembled WGS sequence"/>
</dbReference>